<keyword evidence="1" id="KW-0175">Coiled coil</keyword>
<name>A0A0F9LL65_9ZZZZ</name>
<proteinExistence type="predicted"/>
<gene>
    <name evidence="2" type="ORF">LCGC14_1201410</name>
</gene>
<accession>A0A0F9LL65</accession>
<organism evidence="2">
    <name type="scientific">marine sediment metagenome</name>
    <dbReference type="NCBI Taxonomy" id="412755"/>
    <lineage>
        <taxon>unclassified sequences</taxon>
        <taxon>metagenomes</taxon>
        <taxon>ecological metagenomes</taxon>
    </lineage>
</organism>
<protein>
    <submittedName>
        <fullName evidence="2">Uncharacterized protein</fullName>
    </submittedName>
</protein>
<comment type="caution">
    <text evidence="2">The sequence shown here is derived from an EMBL/GenBank/DDBJ whole genome shotgun (WGS) entry which is preliminary data.</text>
</comment>
<dbReference type="AlphaFoldDB" id="A0A0F9LL65"/>
<dbReference type="EMBL" id="LAZR01006177">
    <property type="protein sequence ID" value="KKM94123.1"/>
    <property type="molecule type" value="Genomic_DNA"/>
</dbReference>
<evidence type="ECO:0000256" key="1">
    <source>
        <dbReference type="SAM" id="Coils"/>
    </source>
</evidence>
<reference evidence="2" key="1">
    <citation type="journal article" date="2015" name="Nature">
        <title>Complex archaea that bridge the gap between prokaryotes and eukaryotes.</title>
        <authorList>
            <person name="Spang A."/>
            <person name="Saw J.H."/>
            <person name="Jorgensen S.L."/>
            <person name="Zaremba-Niedzwiedzka K."/>
            <person name="Martijn J."/>
            <person name="Lind A.E."/>
            <person name="van Eijk R."/>
            <person name="Schleper C."/>
            <person name="Guy L."/>
            <person name="Ettema T.J."/>
        </authorList>
    </citation>
    <scope>NUCLEOTIDE SEQUENCE</scope>
</reference>
<sequence length="101" mass="11086">MPTKDELEQENKELRELNQQKIERIEELSNQITSAIGDVSHENTDQVFINRDPEIPGGVLLIAPTGVIIVSADDWIDAVCRVSVGGANGENQALVRKVHLG</sequence>
<evidence type="ECO:0000313" key="2">
    <source>
        <dbReference type="EMBL" id="KKM94123.1"/>
    </source>
</evidence>
<feature type="coiled-coil region" evidence="1">
    <location>
        <begin position="4"/>
        <end position="31"/>
    </location>
</feature>